<name>A0A9P8Y214_9PEZI</name>
<proteinExistence type="predicted"/>
<dbReference type="RefSeq" id="XP_046008935.1">
    <property type="nucleotide sequence ID" value="XM_046148477.1"/>
</dbReference>
<dbReference type="AlphaFoldDB" id="A0A9P8Y214"/>
<reference evidence="2" key="1">
    <citation type="journal article" date="2021" name="Nat. Commun.">
        <title>Genetic determinants of endophytism in the Arabidopsis root mycobiome.</title>
        <authorList>
            <person name="Mesny F."/>
            <person name="Miyauchi S."/>
            <person name="Thiergart T."/>
            <person name="Pickel B."/>
            <person name="Atanasova L."/>
            <person name="Karlsson M."/>
            <person name="Huettel B."/>
            <person name="Barry K.W."/>
            <person name="Haridas S."/>
            <person name="Chen C."/>
            <person name="Bauer D."/>
            <person name="Andreopoulos W."/>
            <person name="Pangilinan J."/>
            <person name="LaButti K."/>
            <person name="Riley R."/>
            <person name="Lipzen A."/>
            <person name="Clum A."/>
            <person name="Drula E."/>
            <person name="Henrissat B."/>
            <person name="Kohler A."/>
            <person name="Grigoriev I.V."/>
            <person name="Martin F.M."/>
            <person name="Hacquard S."/>
        </authorList>
    </citation>
    <scope>NUCLEOTIDE SEQUENCE</scope>
    <source>
        <strain evidence="2">MPI-CAGE-CH-0230</strain>
    </source>
</reference>
<evidence type="ECO:0000313" key="3">
    <source>
        <dbReference type="Proteomes" id="UP000756346"/>
    </source>
</evidence>
<evidence type="ECO:0000256" key="1">
    <source>
        <dbReference type="SAM" id="MobiDB-lite"/>
    </source>
</evidence>
<evidence type="ECO:0000313" key="2">
    <source>
        <dbReference type="EMBL" id="KAH7025718.1"/>
    </source>
</evidence>
<gene>
    <name evidence="2" type="ORF">B0I36DRAFT_148414</name>
</gene>
<dbReference type="GeneID" id="70178023"/>
<organism evidence="2 3">
    <name type="scientific">Microdochium trichocladiopsis</name>
    <dbReference type="NCBI Taxonomy" id="1682393"/>
    <lineage>
        <taxon>Eukaryota</taxon>
        <taxon>Fungi</taxon>
        <taxon>Dikarya</taxon>
        <taxon>Ascomycota</taxon>
        <taxon>Pezizomycotina</taxon>
        <taxon>Sordariomycetes</taxon>
        <taxon>Xylariomycetidae</taxon>
        <taxon>Xylariales</taxon>
        <taxon>Microdochiaceae</taxon>
        <taxon>Microdochium</taxon>
    </lineage>
</organism>
<keyword evidence="3" id="KW-1185">Reference proteome</keyword>
<comment type="caution">
    <text evidence="2">The sequence shown here is derived from an EMBL/GenBank/DDBJ whole genome shotgun (WGS) entry which is preliminary data.</text>
</comment>
<dbReference type="EMBL" id="JAGTJQ010000008">
    <property type="protein sequence ID" value="KAH7025718.1"/>
    <property type="molecule type" value="Genomic_DNA"/>
</dbReference>
<dbReference type="Proteomes" id="UP000756346">
    <property type="component" value="Unassembled WGS sequence"/>
</dbReference>
<sequence>MGSSRVVLKSLVLPGLIASHERLRNLLLNKLATTKPVDCLLFSFLECLQSKASHHNTSPTNPRRCKSLPAQLWVTIAQSVHIAASSGRLGTHPLRSAGHTCATSPETHSSPNPGPPPNRRSATKQAHHPTAITI</sequence>
<feature type="region of interest" description="Disordered" evidence="1">
    <location>
        <begin position="87"/>
        <end position="134"/>
    </location>
</feature>
<accession>A0A9P8Y214</accession>
<protein>
    <submittedName>
        <fullName evidence="2">Uncharacterized protein</fullName>
    </submittedName>
</protein>